<proteinExistence type="predicted"/>
<sequence>MASTETAYAPRGSLNSQPVPSSVVGIGADDGYRFSGALIGSRWVLTANPCLGDTGYSVERGDGKSVRVDQQYKAPAGDMALLHLASPLDGAKTGSVIDGYVQLAAGTDPPPQAGDVVYAMGYGRGGLGVVAEQQITSYGPDGSYGMTGSASALGKAVAFVGESGGPVLRSDGKSGLTLIGVVSGGTVYTEGDLCMWFAGGPTIWSTDSNGAINRDWIKKATGI</sequence>
<dbReference type="InterPro" id="IPR001314">
    <property type="entry name" value="Peptidase_S1A"/>
</dbReference>
<dbReference type="SUPFAM" id="SSF50494">
    <property type="entry name" value="Trypsin-like serine proteases"/>
    <property type="match status" value="1"/>
</dbReference>
<organism evidence="2 3">
    <name type="scientific">Streptomyces coffeae</name>
    <dbReference type="NCBI Taxonomy" id="621382"/>
    <lineage>
        <taxon>Bacteria</taxon>
        <taxon>Bacillati</taxon>
        <taxon>Actinomycetota</taxon>
        <taxon>Actinomycetes</taxon>
        <taxon>Kitasatosporales</taxon>
        <taxon>Streptomycetaceae</taxon>
        <taxon>Streptomyces</taxon>
    </lineage>
</organism>
<dbReference type="PRINTS" id="PR00722">
    <property type="entry name" value="CHYMOTRYPSIN"/>
</dbReference>
<evidence type="ECO:0000313" key="3">
    <source>
        <dbReference type="Proteomes" id="UP000634229"/>
    </source>
</evidence>
<gene>
    <name evidence="2" type="ORF">JK363_14125</name>
</gene>
<protein>
    <submittedName>
        <fullName evidence="2">Trypsin-like serine protease</fullName>
    </submittedName>
</protein>
<reference evidence="2 3" key="1">
    <citation type="submission" date="2021-01" db="EMBL/GenBank/DDBJ databases">
        <title>WGS of actinomycetes isolated from Thailand.</title>
        <authorList>
            <person name="Thawai C."/>
        </authorList>
    </citation>
    <scope>NUCLEOTIDE SEQUENCE [LARGE SCALE GENOMIC DNA]</scope>
    <source>
        <strain evidence="2 3">CA1R205</strain>
    </source>
</reference>
<keyword evidence="3" id="KW-1185">Reference proteome</keyword>
<evidence type="ECO:0000313" key="2">
    <source>
        <dbReference type="EMBL" id="MBL1097788.1"/>
    </source>
</evidence>
<evidence type="ECO:0000259" key="1">
    <source>
        <dbReference type="PROSITE" id="PS50240"/>
    </source>
</evidence>
<name>A0ABS1NCK8_9ACTN</name>
<dbReference type="Proteomes" id="UP000634229">
    <property type="component" value="Unassembled WGS sequence"/>
</dbReference>
<comment type="caution">
    <text evidence="2">The sequence shown here is derived from an EMBL/GenBank/DDBJ whole genome shotgun (WGS) entry which is preliminary data.</text>
</comment>
<dbReference type="EMBL" id="JAERRF010000007">
    <property type="protein sequence ID" value="MBL1097788.1"/>
    <property type="molecule type" value="Genomic_DNA"/>
</dbReference>
<dbReference type="Gene3D" id="2.40.10.10">
    <property type="entry name" value="Trypsin-like serine proteases"/>
    <property type="match status" value="1"/>
</dbReference>
<dbReference type="Pfam" id="PF00089">
    <property type="entry name" value="Trypsin"/>
    <property type="match status" value="1"/>
</dbReference>
<dbReference type="InterPro" id="IPR009003">
    <property type="entry name" value="Peptidase_S1_PA"/>
</dbReference>
<accession>A0ABS1NCK8</accession>
<dbReference type="InterPro" id="IPR001254">
    <property type="entry name" value="Trypsin_dom"/>
</dbReference>
<dbReference type="PROSITE" id="PS50240">
    <property type="entry name" value="TRYPSIN_DOM"/>
    <property type="match status" value="1"/>
</dbReference>
<dbReference type="RefSeq" id="WP_201875211.1">
    <property type="nucleotide sequence ID" value="NZ_JAERRF010000007.1"/>
</dbReference>
<feature type="domain" description="Peptidase S1" evidence="1">
    <location>
        <begin position="1"/>
        <end position="222"/>
    </location>
</feature>
<dbReference type="InterPro" id="IPR043504">
    <property type="entry name" value="Peptidase_S1_PA_chymotrypsin"/>
</dbReference>